<dbReference type="AlphaFoldDB" id="E8X5L1"/>
<dbReference type="KEGG" id="acm:AciX9_3635"/>
<reference evidence="10" key="1">
    <citation type="submission" date="2011-01" db="EMBL/GenBank/DDBJ databases">
        <title>Complete sequence of chromosome of Acidobacterium sp. MP5ACTX9.</title>
        <authorList>
            <consortium name="US DOE Joint Genome Institute"/>
            <person name="Lucas S."/>
            <person name="Copeland A."/>
            <person name="Lapidus A."/>
            <person name="Cheng J.-F."/>
            <person name="Goodwin L."/>
            <person name="Pitluck S."/>
            <person name="Teshima H."/>
            <person name="Detter J.C."/>
            <person name="Han C."/>
            <person name="Tapia R."/>
            <person name="Land M."/>
            <person name="Hauser L."/>
            <person name="Kyrpides N."/>
            <person name="Ivanova N."/>
            <person name="Ovchinnikova G."/>
            <person name="Pagani I."/>
            <person name="Rawat S.R."/>
            <person name="Mannisto M."/>
            <person name="Haggblom M.M."/>
            <person name="Woyke T."/>
        </authorList>
    </citation>
    <scope>NUCLEOTIDE SEQUENCE [LARGE SCALE GENOMIC DNA]</scope>
    <source>
        <strain evidence="10">MP5ACTX9</strain>
    </source>
</reference>
<dbReference type="GO" id="GO:0005886">
    <property type="term" value="C:plasma membrane"/>
    <property type="evidence" value="ECO:0007669"/>
    <property type="project" value="UniProtKB-SubCell"/>
</dbReference>
<comment type="similarity">
    <text evidence="7">Belongs to the glycosyltransferase 87 family.</text>
</comment>
<dbReference type="InterPro" id="IPR018584">
    <property type="entry name" value="GT87"/>
</dbReference>
<comment type="subcellular location">
    <subcellularLocation>
        <location evidence="1">Cell membrane</location>
        <topology evidence="1">Multi-pass membrane protein</topology>
    </subcellularLocation>
</comment>
<dbReference type="HOGENOM" id="CLU_705489_0_0_0"/>
<evidence type="ECO:0000256" key="3">
    <source>
        <dbReference type="ARBA" id="ARBA00022679"/>
    </source>
</evidence>
<evidence type="ECO:0000256" key="7">
    <source>
        <dbReference type="ARBA" id="ARBA00024033"/>
    </source>
</evidence>
<dbReference type="OrthoDB" id="9774600at2"/>
<dbReference type="GO" id="GO:0016758">
    <property type="term" value="F:hexosyltransferase activity"/>
    <property type="evidence" value="ECO:0007669"/>
    <property type="project" value="InterPro"/>
</dbReference>
<accession>E8X5L1</accession>
<dbReference type="eggNOG" id="ENOG5033B3J">
    <property type="taxonomic scope" value="Bacteria"/>
</dbReference>
<dbReference type="EMBL" id="CP002480">
    <property type="protein sequence ID" value="ADW70638.1"/>
    <property type="molecule type" value="Genomic_DNA"/>
</dbReference>
<dbReference type="Pfam" id="PF09594">
    <property type="entry name" value="GT87"/>
    <property type="match status" value="1"/>
</dbReference>
<dbReference type="Proteomes" id="UP000000343">
    <property type="component" value="Chromosome"/>
</dbReference>
<feature type="transmembrane region" description="Helical" evidence="8">
    <location>
        <begin position="275"/>
        <end position="292"/>
    </location>
</feature>
<keyword evidence="3" id="KW-0808">Transferase</keyword>
<feature type="transmembrane region" description="Helical" evidence="8">
    <location>
        <begin position="80"/>
        <end position="99"/>
    </location>
</feature>
<feature type="transmembrane region" description="Helical" evidence="8">
    <location>
        <begin position="137"/>
        <end position="170"/>
    </location>
</feature>
<keyword evidence="6 8" id="KW-0472">Membrane</keyword>
<dbReference type="PaxDb" id="1198114-AciX9_3635"/>
<keyword evidence="10" id="KW-1185">Reference proteome</keyword>
<feature type="transmembrane region" description="Helical" evidence="8">
    <location>
        <begin position="7"/>
        <end position="28"/>
    </location>
</feature>
<evidence type="ECO:0000256" key="1">
    <source>
        <dbReference type="ARBA" id="ARBA00004651"/>
    </source>
</evidence>
<evidence type="ECO:0000256" key="8">
    <source>
        <dbReference type="SAM" id="Phobius"/>
    </source>
</evidence>
<keyword evidence="5 8" id="KW-1133">Transmembrane helix</keyword>
<dbReference type="STRING" id="1198114.AciX9_3635"/>
<feature type="transmembrane region" description="Helical" evidence="8">
    <location>
        <begin position="304"/>
        <end position="328"/>
    </location>
</feature>
<organism evidence="10">
    <name type="scientific">Granulicella tundricola (strain ATCC BAA-1859 / DSM 23138 / MP5ACTX9)</name>
    <dbReference type="NCBI Taxonomy" id="1198114"/>
    <lineage>
        <taxon>Bacteria</taxon>
        <taxon>Pseudomonadati</taxon>
        <taxon>Acidobacteriota</taxon>
        <taxon>Terriglobia</taxon>
        <taxon>Terriglobales</taxon>
        <taxon>Acidobacteriaceae</taxon>
        <taxon>Granulicella</taxon>
    </lineage>
</organism>
<evidence type="ECO:0000256" key="6">
    <source>
        <dbReference type="ARBA" id="ARBA00023136"/>
    </source>
</evidence>
<feature type="transmembrane region" description="Helical" evidence="8">
    <location>
        <begin position="207"/>
        <end position="229"/>
    </location>
</feature>
<evidence type="ECO:0000256" key="4">
    <source>
        <dbReference type="ARBA" id="ARBA00022692"/>
    </source>
</evidence>
<evidence type="ECO:0000256" key="5">
    <source>
        <dbReference type="ARBA" id="ARBA00022989"/>
    </source>
</evidence>
<gene>
    <name evidence="9" type="ordered locus">AciX9_3635</name>
</gene>
<sequence length="391" mass="42166">MMDGGRVRFRVIACMMFLLVCQLGYLAAGVKTGLAGFADFRAFYGAGAIVRMGAGARLYEYELQHQVQNERVGERTAALPFVYPGYAALPFAAVTGLGYRTAYWVFLGVNVVLLGVAVWLMLPWLQGLTAVWRGLPWMVFGCFYPVAVALLQGQVSVALLVIVCGCFAAMERGRMFLAGAVLALGLVKFHVVLPVALLFCWWRRWRFVGGFAAGAAGVGLACLWVTGWAGMVSYARLVVTAAGTGSVGAALDDSMRNSGRMPNLHGLVFAMAGDARWGTVVVGVLSVGVLVWTARQGASLGRAVVAGLLVSYHLHLHDVSLLLLPLGLALNGMSLERVRSLWVRGATVFWMVSPVLVWVAGMGWNFVLAVTMIPFLVRWERDKGDGLEAKT</sequence>
<keyword evidence="4 8" id="KW-0812">Transmembrane</keyword>
<evidence type="ECO:0000256" key="2">
    <source>
        <dbReference type="ARBA" id="ARBA00022475"/>
    </source>
</evidence>
<feature type="transmembrane region" description="Helical" evidence="8">
    <location>
        <begin position="348"/>
        <end position="377"/>
    </location>
</feature>
<evidence type="ECO:0000313" key="10">
    <source>
        <dbReference type="Proteomes" id="UP000000343"/>
    </source>
</evidence>
<evidence type="ECO:0008006" key="11">
    <source>
        <dbReference type="Google" id="ProtNLM"/>
    </source>
</evidence>
<feature type="transmembrane region" description="Helical" evidence="8">
    <location>
        <begin position="105"/>
        <end position="125"/>
    </location>
</feature>
<evidence type="ECO:0000313" key="9">
    <source>
        <dbReference type="EMBL" id="ADW70638.1"/>
    </source>
</evidence>
<proteinExistence type="inferred from homology"/>
<name>E8X5L1_GRATM</name>
<keyword evidence="2" id="KW-1003">Cell membrane</keyword>
<feature type="transmembrane region" description="Helical" evidence="8">
    <location>
        <begin position="176"/>
        <end position="200"/>
    </location>
</feature>
<protein>
    <recommendedName>
        <fullName evidence="11">DUF2029 domain-containing protein</fullName>
    </recommendedName>
</protein>